<evidence type="ECO:0000256" key="2">
    <source>
        <dbReference type="SAM" id="MobiDB-lite"/>
    </source>
</evidence>
<reference evidence="3" key="1">
    <citation type="submission" date="2020-02" db="EMBL/GenBank/DDBJ databases">
        <authorList>
            <person name="Meier V. D."/>
        </authorList>
    </citation>
    <scope>NUCLEOTIDE SEQUENCE</scope>
    <source>
        <strain evidence="3">AVDCRST_MAG42</strain>
    </source>
</reference>
<feature type="region of interest" description="Disordered" evidence="2">
    <location>
        <begin position="1"/>
        <end position="43"/>
    </location>
</feature>
<feature type="compositionally biased region" description="Basic residues" evidence="2">
    <location>
        <begin position="1"/>
        <end position="13"/>
    </location>
</feature>
<gene>
    <name evidence="3" type="ORF">AVDCRST_MAG42-1693</name>
</gene>
<feature type="compositionally biased region" description="Polar residues" evidence="2">
    <location>
        <begin position="14"/>
        <end position="34"/>
    </location>
</feature>
<organism evidence="3">
    <name type="scientific">uncultured Chthoniobacterales bacterium</name>
    <dbReference type="NCBI Taxonomy" id="1836801"/>
    <lineage>
        <taxon>Bacteria</taxon>
        <taxon>Pseudomonadati</taxon>
        <taxon>Verrucomicrobiota</taxon>
        <taxon>Spartobacteria</taxon>
        <taxon>Chthoniobacterales</taxon>
        <taxon>environmental samples</taxon>
    </lineage>
</organism>
<feature type="coiled-coil region" evidence="1">
    <location>
        <begin position="303"/>
        <end position="330"/>
    </location>
</feature>
<dbReference type="AlphaFoldDB" id="A0A6J4I2H0"/>
<dbReference type="Gene3D" id="3.75.10.10">
    <property type="entry name" value="L-arginine/glycine Amidinotransferase, Chain A"/>
    <property type="match status" value="1"/>
</dbReference>
<dbReference type="EMBL" id="CADCTA010000065">
    <property type="protein sequence ID" value="CAA9240740.1"/>
    <property type="molecule type" value="Genomic_DNA"/>
</dbReference>
<accession>A0A6J4I2H0</accession>
<proteinExistence type="predicted"/>
<name>A0A6J4I2H0_9BACT</name>
<evidence type="ECO:0000256" key="1">
    <source>
        <dbReference type="SAM" id="Coils"/>
    </source>
</evidence>
<keyword evidence="3" id="KW-0378">Hydrolase</keyword>
<evidence type="ECO:0000313" key="3">
    <source>
        <dbReference type="EMBL" id="CAA9240740.1"/>
    </source>
</evidence>
<dbReference type="EC" id="3.5.3.18" evidence="3"/>
<dbReference type="GO" id="GO:0016403">
    <property type="term" value="F:dimethylargininase activity"/>
    <property type="evidence" value="ECO:0007669"/>
    <property type="project" value="UniProtKB-EC"/>
</dbReference>
<protein>
    <submittedName>
        <fullName evidence="3">NG,NG-dimethylarginine dimethylaminohydrolase 1</fullName>
        <ecNumber evidence="3">3.5.3.18</ecNumber>
    </submittedName>
</protein>
<keyword evidence="1" id="KW-0175">Coiled coil</keyword>
<dbReference type="SUPFAM" id="SSF55909">
    <property type="entry name" value="Pentein"/>
    <property type="match status" value="1"/>
</dbReference>
<sequence>MKKPNTSASKRHSATSAAPNGATKLNGTKQSRNGSAKVLATSPGGRLKAIAPEEASQSCTNPSQLDWPAFVLSFPFSYDTLHCNNPWMTDLSDEKRKPDHAKAQVQFLQLYKFMAAEALVYLLPAGGSAGLQDLVYTANLGVVLEHLPEKNKVIVSNFTSAPRRGETEVGVKFFESMGYDVQVAPTKFEGEAELKHLHDNVYIGAYGMRSEKETFEWMEQNFDMKVIKVKMTEPYLYHLDCIAFPITRENTLVCTELLTRKEIAALEKETNVIPVTVDEGFSGICNCVRMSHSVLNSSHIHDLKAGTEEYKEELRKNRKLEDIAADLALEISYFNLSEFHKSGALLSCMVMHLNRHSYKIALTA</sequence>